<evidence type="ECO:0000313" key="2">
    <source>
        <dbReference type="Proteomes" id="UP000316079"/>
    </source>
</evidence>
<dbReference type="AlphaFoldDB" id="A0A553QTB9"/>
<sequence length="113" mass="13280">MNAEKEQSKREEMKLDLWAYMSEQGFSLLARDHGEKEEEESFELRNQDQHTRLTHEVSNTFWKVIACKKDWFMKDWLGPEELLNDCLGPGELLEDWLGPGELLEDWLGPGIIL</sequence>
<name>A0A553QTB9_9TELE</name>
<gene>
    <name evidence="1" type="ORF">DNTS_014362</name>
</gene>
<dbReference type="Proteomes" id="UP000316079">
    <property type="component" value="Unassembled WGS sequence"/>
</dbReference>
<protein>
    <submittedName>
        <fullName evidence="1">Uncharacterized protein</fullName>
    </submittedName>
</protein>
<keyword evidence="2" id="KW-1185">Reference proteome</keyword>
<accession>A0A553QTB9</accession>
<evidence type="ECO:0000313" key="1">
    <source>
        <dbReference type="EMBL" id="TRY93221.1"/>
    </source>
</evidence>
<comment type="caution">
    <text evidence="1">The sequence shown here is derived from an EMBL/GenBank/DDBJ whole genome shotgun (WGS) entry which is preliminary data.</text>
</comment>
<dbReference type="OrthoDB" id="6108017at2759"/>
<dbReference type="EMBL" id="SRMA01025561">
    <property type="protein sequence ID" value="TRY93221.1"/>
    <property type="molecule type" value="Genomic_DNA"/>
</dbReference>
<reference evidence="1 2" key="1">
    <citation type="journal article" date="2019" name="Sci. Data">
        <title>Hybrid genome assembly and annotation of Danionella translucida.</title>
        <authorList>
            <person name="Kadobianskyi M."/>
            <person name="Schulze L."/>
            <person name="Schuelke M."/>
            <person name="Judkewitz B."/>
        </authorList>
    </citation>
    <scope>NUCLEOTIDE SEQUENCE [LARGE SCALE GENOMIC DNA]</scope>
    <source>
        <strain evidence="1 2">Bolton</strain>
    </source>
</reference>
<proteinExistence type="predicted"/>
<organism evidence="1 2">
    <name type="scientific">Danionella cerebrum</name>
    <dbReference type="NCBI Taxonomy" id="2873325"/>
    <lineage>
        <taxon>Eukaryota</taxon>
        <taxon>Metazoa</taxon>
        <taxon>Chordata</taxon>
        <taxon>Craniata</taxon>
        <taxon>Vertebrata</taxon>
        <taxon>Euteleostomi</taxon>
        <taxon>Actinopterygii</taxon>
        <taxon>Neopterygii</taxon>
        <taxon>Teleostei</taxon>
        <taxon>Ostariophysi</taxon>
        <taxon>Cypriniformes</taxon>
        <taxon>Danionidae</taxon>
        <taxon>Danioninae</taxon>
        <taxon>Danionella</taxon>
    </lineage>
</organism>